<evidence type="ECO:0000256" key="1">
    <source>
        <dbReference type="SAM" id="MobiDB-lite"/>
    </source>
</evidence>
<feature type="region of interest" description="Disordered" evidence="1">
    <location>
        <begin position="81"/>
        <end position="140"/>
    </location>
</feature>
<feature type="compositionally biased region" description="Basic and acidic residues" evidence="1">
    <location>
        <begin position="90"/>
        <end position="119"/>
    </location>
</feature>
<name>A0A091D9K3_FUKDA</name>
<keyword evidence="3" id="KW-1185">Reference proteome</keyword>
<feature type="region of interest" description="Disordered" evidence="1">
    <location>
        <begin position="16"/>
        <end position="45"/>
    </location>
</feature>
<proteinExistence type="predicted"/>
<protein>
    <submittedName>
        <fullName evidence="2">Uncharacterized protein</fullName>
    </submittedName>
</protein>
<reference evidence="2 3" key="1">
    <citation type="submission" date="2013-11" db="EMBL/GenBank/DDBJ databases">
        <title>The Damaraland mole rat (Fukomys damarensis) genome and evolution of African mole rats.</title>
        <authorList>
            <person name="Gladyshev V.N."/>
            <person name="Fang X."/>
        </authorList>
    </citation>
    <scope>NUCLEOTIDE SEQUENCE [LARGE SCALE GENOMIC DNA]</scope>
    <source>
        <tissue evidence="2">Liver</tissue>
    </source>
</reference>
<evidence type="ECO:0000313" key="2">
    <source>
        <dbReference type="EMBL" id="KFO26955.1"/>
    </source>
</evidence>
<evidence type="ECO:0000313" key="3">
    <source>
        <dbReference type="Proteomes" id="UP000028990"/>
    </source>
</evidence>
<dbReference type="AlphaFoldDB" id="A0A091D9K3"/>
<gene>
    <name evidence="2" type="ORF">H920_11638</name>
</gene>
<sequence length="167" mass="18185">MGEQSLAFLALAFDTGHGQMPTQSCDEGRGENETGKHGQTEGKQLREATWERPQDGDIQAEPTRMGEQSLAFLALAFDTGHGQMPTQSCDEGRGENETGKHGQTEGKQLREATWERPQDGDIQAEPTRMKTTPAGQRSLLPSVPSLASLELVCKEPRVPGWSTGDHL</sequence>
<dbReference type="EMBL" id="KN123050">
    <property type="protein sequence ID" value="KFO26955.1"/>
    <property type="molecule type" value="Genomic_DNA"/>
</dbReference>
<accession>A0A091D9K3</accession>
<dbReference type="Proteomes" id="UP000028990">
    <property type="component" value="Unassembled WGS sequence"/>
</dbReference>
<organism evidence="2 3">
    <name type="scientific">Fukomys damarensis</name>
    <name type="common">Damaraland mole rat</name>
    <name type="synonym">Cryptomys damarensis</name>
    <dbReference type="NCBI Taxonomy" id="885580"/>
    <lineage>
        <taxon>Eukaryota</taxon>
        <taxon>Metazoa</taxon>
        <taxon>Chordata</taxon>
        <taxon>Craniata</taxon>
        <taxon>Vertebrata</taxon>
        <taxon>Euteleostomi</taxon>
        <taxon>Mammalia</taxon>
        <taxon>Eutheria</taxon>
        <taxon>Euarchontoglires</taxon>
        <taxon>Glires</taxon>
        <taxon>Rodentia</taxon>
        <taxon>Hystricomorpha</taxon>
        <taxon>Bathyergidae</taxon>
        <taxon>Fukomys</taxon>
    </lineage>
</organism>
<feature type="compositionally biased region" description="Basic and acidic residues" evidence="1">
    <location>
        <begin position="26"/>
        <end position="45"/>
    </location>
</feature>